<dbReference type="RefSeq" id="WP_252805570.1">
    <property type="nucleotide sequence ID" value="NZ_BAAABM010000016.1"/>
</dbReference>
<evidence type="ECO:0000313" key="2">
    <source>
        <dbReference type="Proteomes" id="UP001501822"/>
    </source>
</evidence>
<proteinExistence type="predicted"/>
<evidence type="ECO:0000313" key="1">
    <source>
        <dbReference type="EMBL" id="GAA0330887.1"/>
    </source>
</evidence>
<dbReference type="EMBL" id="BAAABM010000016">
    <property type="protein sequence ID" value="GAA0330887.1"/>
    <property type="molecule type" value="Genomic_DNA"/>
</dbReference>
<keyword evidence="2" id="KW-1185">Reference proteome</keyword>
<organism evidence="1 2">
    <name type="scientific">Actinoallomurus spadix</name>
    <dbReference type="NCBI Taxonomy" id="79912"/>
    <lineage>
        <taxon>Bacteria</taxon>
        <taxon>Bacillati</taxon>
        <taxon>Actinomycetota</taxon>
        <taxon>Actinomycetes</taxon>
        <taxon>Streptosporangiales</taxon>
        <taxon>Thermomonosporaceae</taxon>
        <taxon>Actinoallomurus</taxon>
    </lineage>
</organism>
<gene>
    <name evidence="1" type="ORF">GCM10010151_20880</name>
</gene>
<reference evidence="2" key="1">
    <citation type="journal article" date="2019" name="Int. J. Syst. Evol. Microbiol.">
        <title>The Global Catalogue of Microorganisms (GCM) 10K type strain sequencing project: providing services to taxonomists for standard genome sequencing and annotation.</title>
        <authorList>
            <consortium name="The Broad Institute Genomics Platform"/>
            <consortium name="The Broad Institute Genome Sequencing Center for Infectious Disease"/>
            <person name="Wu L."/>
            <person name="Ma J."/>
        </authorList>
    </citation>
    <scope>NUCLEOTIDE SEQUENCE [LARGE SCALE GENOMIC DNA]</scope>
    <source>
        <strain evidence="2">JCM 3146</strain>
    </source>
</reference>
<sequence>MHEPDQKQKLNALVALCRELAACGVRVALSDARPALSVRHELTDPKVWVEIDTSGESFVWRRDDYEHHEIDDPAGAATRITEYLKTRDVRRGPRGR</sequence>
<comment type="caution">
    <text evidence="1">The sequence shown here is derived from an EMBL/GenBank/DDBJ whole genome shotgun (WGS) entry which is preliminary data.</text>
</comment>
<protein>
    <submittedName>
        <fullName evidence="1">Uncharacterized protein</fullName>
    </submittedName>
</protein>
<accession>A0ABP3FZL3</accession>
<dbReference type="Proteomes" id="UP001501822">
    <property type="component" value="Unassembled WGS sequence"/>
</dbReference>
<name>A0ABP3FZL3_9ACTN</name>